<dbReference type="HOGENOM" id="CLU_001570_2_3_1"/>
<accession>A0A0C3FCJ4</accession>
<dbReference type="PRINTS" id="PR00463">
    <property type="entry name" value="EP450I"/>
</dbReference>
<evidence type="ECO:0000256" key="6">
    <source>
        <dbReference type="ARBA" id="ARBA00023002"/>
    </source>
</evidence>
<dbReference type="OrthoDB" id="2789670at2759"/>
<keyword evidence="11" id="KW-0812">Transmembrane</keyword>
<keyword evidence="11" id="KW-0472">Membrane</keyword>
<dbReference type="InParanoid" id="A0A0C3FCJ4"/>
<dbReference type="PANTHER" id="PTHR46300">
    <property type="entry name" value="P450, PUTATIVE (EUROFUNG)-RELATED-RELATED"/>
    <property type="match status" value="1"/>
</dbReference>
<dbReference type="InterPro" id="IPR001128">
    <property type="entry name" value="Cyt_P450"/>
</dbReference>
<proteinExistence type="inferred from homology"/>
<comment type="cofactor">
    <cofactor evidence="1 9">
        <name>heme</name>
        <dbReference type="ChEBI" id="CHEBI:30413"/>
    </cofactor>
</comment>
<dbReference type="SUPFAM" id="SSF48264">
    <property type="entry name" value="Cytochrome P450"/>
    <property type="match status" value="1"/>
</dbReference>
<feature type="transmembrane region" description="Helical" evidence="11">
    <location>
        <begin position="7"/>
        <end position="26"/>
    </location>
</feature>
<keyword evidence="8 10" id="KW-0503">Monooxygenase</keyword>
<dbReference type="InterPro" id="IPR017972">
    <property type="entry name" value="Cyt_P450_CS"/>
</dbReference>
<evidence type="ECO:0000313" key="12">
    <source>
        <dbReference type="EMBL" id="KIM82350.1"/>
    </source>
</evidence>
<evidence type="ECO:0000256" key="4">
    <source>
        <dbReference type="ARBA" id="ARBA00022617"/>
    </source>
</evidence>
<name>A0A0C3FCJ4_PILCF</name>
<evidence type="ECO:0008006" key="14">
    <source>
        <dbReference type="Google" id="ProtNLM"/>
    </source>
</evidence>
<evidence type="ECO:0000256" key="7">
    <source>
        <dbReference type="ARBA" id="ARBA00023004"/>
    </source>
</evidence>
<dbReference type="GO" id="GO:0020037">
    <property type="term" value="F:heme binding"/>
    <property type="evidence" value="ECO:0007669"/>
    <property type="project" value="InterPro"/>
</dbReference>
<dbReference type="AlphaFoldDB" id="A0A0C3FCJ4"/>
<dbReference type="GO" id="GO:0016705">
    <property type="term" value="F:oxidoreductase activity, acting on paired donors, with incorporation or reduction of molecular oxygen"/>
    <property type="evidence" value="ECO:0007669"/>
    <property type="project" value="InterPro"/>
</dbReference>
<evidence type="ECO:0000256" key="5">
    <source>
        <dbReference type="ARBA" id="ARBA00022723"/>
    </source>
</evidence>
<protein>
    <recommendedName>
        <fullName evidence="14">Cytochrome P450</fullName>
    </recommendedName>
</protein>
<evidence type="ECO:0000256" key="8">
    <source>
        <dbReference type="ARBA" id="ARBA00023033"/>
    </source>
</evidence>
<dbReference type="GO" id="GO:0005506">
    <property type="term" value="F:iron ion binding"/>
    <property type="evidence" value="ECO:0007669"/>
    <property type="project" value="InterPro"/>
</dbReference>
<keyword evidence="13" id="KW-1185">Reference proteome</keyword>
<reference evidence="12 13" key="1">
    <citation type="submission" date="2014-04" db="EMBL/GenBank/DDBJ databases">
        <authorList>
            <consortium name="DOE Joint Genome Institute"/>
            <person name="Kuo A."/>
            <person name="Tarkka M."/>
            <person name="Buscot F."/>
            <person name="Kohler A."/>
            <person name="Nagy L.G."/>
            <person name="Floudas D."/>
            <person name="Copeland A."/>
            <person name="Barry K.W."/>
            <person name="Cichocki N."/>
            <person name="Veneault-Fourrey C."/>
            <person name="LaButti K."/>
            <person name="Lindquist E.A."/>
            <person name="Lipzen A."/>
            <person name="Lundell T."/>
            <person name="Morin E."/>
            <person name="Murat C."/>
            <person name="Sun H."/>
            <person name="Tunlid A."/>
            <person name="Henrissat B."/>
            <person name="Grigoriev I.V."/>
            <person name="Hibbett D.S."/>
            <person name="Martin F."/>
            <person name="Nordberg H.P."/>
            <person name="Cantor M.N."/>
            <person name="Hua S.X."/>
        </authorList>
    </citation>
    <scope>NUCLEOTIDE SEQUENCE [LARGE SCALE GENOMIC DNA]</scope>
    <source>
        <strain evidence="12 13">F 1598</strain>
    </source>
</reference>
<dbReference type="GO" id="GO:0004497">
    <property type="term" value="F:monooxygenase activity"/>
    <property type="evidence" value="ECO:0007669"/>
    <property type="project" value="UniProtKB-KW"/>
</dbReference>
<dbReference type="InterPro" id="IPR002401">
    <property type="entry name" value="Cyt_P450_E_grp-I"/>
</dbReference>
<dbReference type="InterPro" id="IPR036396">
    <property type="entry name" value="Cyt_P450_sf"/>
</dbReference>
<reference evidence="13" key="2">
    <citation type="submission" date="2015-01" db="EMBL/GenBank/DDBJ databases">
        <title>Evolutionary Origins and Diversification of the Mycorrhizal Mutualists.</title>
        <authorList>
            <consortium name="DOE Joint Genome Institute"/>
            <consortium name="Mycorrhizal Genomics Consortium"/>
            <person name="Kohler A."/>
            <person name="Kuo A."/>
            <person name="Nagy L.G."/>
            <person name="Floudas D."/>
            <person name="Copeland A."/>
            <person name="Barry K.W."/>
            <person name="Cichocki N."/>
            <person name="Veneault-Fourrey C."/>
            <person name="LaButti K."/>
            <person name="Lindquist E.A."/>
            <person name="Lipzen A."/>
            <person name="Lundell T."/>
            <person name="Morin E."/>
            <person name="Murat C."/>
            <person name="Riley R."/>
            <person name="Ohm R."/>
            <person name="Sun H."/>
            <person name="Tunlid A."/>
            <person name="Henrissat B."/>
            <person name="Grigoriev I.V."/>
            <person name="Hibbett D.S."/>
            <person name="Martin F."/>
        </authorList>
    </citation>
    <scope>NUCLEOTIDE SEQUENCE [LARGE SCALE GENOMIC DNA]</scope>
    <source>
        <strain evidence="13">F 1598</strain>
    </source>
</reference>
<feature type="binding site" description="axial binding residue" evidence="9">
    <location>
        <position position="441"/>
    </location>
    <ligand>
        <name>heme</name>
        <dbReference type="ChEBI" id="CHEBI:30413"/>
    </ligand>
    <ligandPart>
        <name>Fe</name>
        <dbReference type="ChEBI" id="CHEBI:18248"/>
    </ligandPart>
</feature>
<evidence type="ECO:0000256" key="11">
    <source>
        <dbReference type="SAM" id="Phobius"/>
    </source>
</evidence>
<evidence type="ECO:0000313" key="13">
    <source>
        <dbReference type="Proteomes" id="UP000054166"/>
    </source>
</evidence>
<dbReference type="CDD" id="cd11065">
    <property type="entry name" value="CYP64-like"/>
    <property type="match status" value="1"/>
</dbReference>
<comment type="pathway">
    <text evidence="2">Secondary metabolite biosynthesis.</text>
</comment>
<sequence>MLDSQTFSIISSILLALLGLVAYRLFSYNHPLPPGPPGKLISGNLHQLPKNESWRTYAKWAETYGPVIYLRAFHKRFVILNSAKAAVDLLETRSSIYSDRPVVWMVSEGLAARHSAIFNISSLNPRFKQCRKQLNSGLGGSATRGHIPLIEQESQTFLTALATTPEKFISHTRRNAGAVILKITYGWTVISNDDPLVLFMEEGLHIGAEITQPGRWLVEILPLLRFVPAWMPGAGFKRRAAWMRERMSNIDLFPFNWAKEQIKSGDYIESFTSMGLQPEGGKLPNPEEEDILKWCSAALYAGGSDTTVSVMTTFFLMMTLHPDVQRRAQAEIDRVVGKDRLPSIDDQKALPFTMAVIKEVLRCAPVVPAGLPHRVTQENIYQGFRIPKGTTVVANIWAITRDSDMYPNPSVFDPERFVPRPGFEVQTDPRKWVFGFGRRVCPGAHFAETTVFVNIAGILATFNISKAVKDGKEVEPEIGFKSHGIISHPKPFDCRITPRSPDLLASLSVA</sequence>
<dbReference type="Pfam" id="PF00067">
    <property type="entry name" value="p450"/>
    <property type="match status" value="1"/>
</dbReference>
<dbReference type="InterPro" id="IPR050364">
    <property type="entry name" value="Cytochrome_P450_fung"/>
</dbReference>
<dbReference type="STRING" id="765440.A0A0C3FCJ4"/>
<dbReference type="PANTHER" id="PTHR46300:SF7">
    <property type="entry name" value="P450, PUTATIVE (EUROFUNG)-RELATED"/>
    <property type="match status" value="1"/>
</dbReference>
<evidence type="ECO:0000256" key="9">
    <source>
        <dbReference type="PIRSR" id="PIRSR602401-1"/>
    </source>
</evidence>
<evidence type="ECO:0000256" key="10">
    <source>
        <dbReference type="RuleBase" id="RU000461"/>
    </source>
</evidence>
<keyword evidence="5 9" id="KW-0479">Metal-binding</keyword>
<dbReference type="EMBL" id="KN832995">
    <property type="protein sequence ID" value="KIM82350.1"/>
    <property type="molecule type" value="Genomic_DNA"/>
</dbReference>
<gene>
    <name evidence="12" type="ORF">PILCRDRAFT_8150</name>
</gene>
<dbReference type="PRINTS" id="PR00385">
    <property type="entry name" value="P450"/>
</dbReference>
<keyword evidence="4 9" id="KW-0349">Heme</keyword>
<comment type="similarity">
    <text evidence="3 10">Belongs to the cytochrome P450 family.</text>
</comment>
<dbReference type="PROSITE" id="PS00086">
    <property type="entry name" value="CYTOCHROME_P450"/>
    <property type="match status" value="1"/>
</dbReference>
<evidence type="ECO:0000256" key="1">
    <source>
        <dbReference type="ARBA" id="ARBA00001971"/>
    </source>
</evidence>
<evidence type="ECO:0000256" key="2">
    <source>
        <dbReference type="ARBA" id="ARBA00005179"/>
    </source>
</evidence>
<dbReference type="Proteomes" id="UP000054166">
    <property type="component" value="Unassembled WGS sequence"/>
</dbReference>
<keyword evidence="7 9" id="KW-0408">Iron</keyword>
<keyword evidence="6 10" id="KW-0560">Oxidoreductase</keyword>
<evidence type="ECO:0000256" key="3">
    <source>
        <dbReference type="ARBA" id="ARBA00010617"/>
    </source>
</evidence>
<organism evidence="12 13">
    <name type="scientific">Piloderma croceum (strain F 1598)</name>
    <dbReference type="NCBI Taxonomy" id="765440"/>
    <lineage>
        <taxon>Eukaryota</taxon>
        <taxon>Fungi</taxon>
        <taxon>Dikarya</taxon>
        <taxon>Basidiomycota</taxon>
        <taxon>Agaricomycotina</taxon>
        <taxon>Agaricomycetes</taxon>
        <taxon>Agaricomycetidae</taxon>
        <taxon>Atheliales</taxon>
        <taxon>Atheliaceae</taxon>
        <taxon>Piloderma</taxon>
    </lineage>
</organism>
<keyword evidence="11" id="KW-1133">Transmembrane helix</keyword>
<dbReference type="Gene3D" id="1.10.630.10">
    <property type="entry name" value="Cytochrome P450"/>
    <property type="match status" value="1"/>
</dbReference>